<dbReference type="RefSeq" id="NP_001324804.1">
    <property type="nucleotide sequence ID" value="NM_001336896.1"/>
</dbReference>
<dbReference type="TAIR" id="AT2G41105"/>
<gene>
    <name evidence="1 2" type="ordered locus">At2g41105</name>
</gene>
<dbReference type="KEGG" id="ath:AT2G41105"/>
<dbReference type="Proteomes" id="UP000006548">
    <property type="component" value="Chromosome 2"/>
</dbReference>
<dbReference type="InParanoid" id="A0A1P8B1C5"/>
<evidence type="ECO:0000313" key="2">
    <source>
        <dbReference type="EMBL" id="ANM62662.1"/>
    </source>
</evidence>
<accession>A0A1P8B1C5</accession>
<evidence type="ECO:0000313" key="1">
    <source>
        <dbReference type="Araport" id="AT2G41105"/>
    </source>
</evidence>
<dbReference type="ExpressionAtlas" id="A0A1P8B1C5">
    <property type="expression patterns" value="baseline and differential"/>
</dbReference>
<organism evidence="2 3">
    <name type="scientific">Arabidopsis thaliana</name>
    <name type="common">Mouse-ear cress</name>
    <dbReference type="NCBI Taxonomy" id="3702"/>
    <lineage>
        <taxon>Eukaryota</taxon>
        <taxon>Viridiplantae</taxon>
        <taxon>Streptophyta</taxon>
        <taxon>Embryophyta</taxon>
        <taxon>Tracheophyta</taxon>
        <taxon>Spermatophyta</taxon>
        <taxon>Magnoliopsida</taxon>
        <taxon>eudicotyledons</taxon>
        <taxon>Gunneridae</taxon>
        <taxon>Pentapetalae</taxon>
        <taxon>rosids</taxon>
        <taxon>malvids</taxon>
        <taxon>Brassicales</taxon>
        <taxon>Brassicaceae</taxon>
        <taxon>Camelineae</taxon>
        <taxon>Arabidopsis</taxon>
    </lineage>
</organism>
<proteinExistence type="predicted"/>
<dbReference type="AlphaFoldDB" id="A0A1P8B1C5"/>
<dbReference type="EMBL" id="CP002685">
    <property type="protein sequence ID" value="ANM62662.1"/>
    <property type="molecule type" value="Genomic_DNA"/>
</dbReference>
<dbReference type="Araport" id="AT2G41105"/>
<reference evidence="3" key="2">
    <citation type="journal article" date="2017" name="Plant J.">
        <title>Araport11: a complete reannotation of the Arabidopsis thaliana reference genome.</title>
        <authorList>
            <person name="Cheng C.Y."/>
            <person name="Krishnakumar V."/>
            <person name="Chan A.P."/>
            <person name="Thibaud-Nissen F."/>
            <person name="Schobel S."/>
            <person name="Town C.D."/>
        </authorList>
    </citation>
    <scope>GENOME REANNOTATION</scope>
    <source>
        <strain evidence="3">cv. Columbia</strain>
    </source>
</reference>
<evidence type="ECO:0000313" key="3">
    <source>
        <dbReference type="Proteomes" id="UP000006548"/>
    </source>
</evidence>
<sequence length="71" mass="7820">MVPSPSASASLIMSWSSAFVWVSPRERIVVRSSFTCFEDDQDPICTISEKGTMNHTITILCDAALDHDLDS</sequence>
<name>A0A1P8B1C5_ARATH</name>
<reference evidence="2 3" key="1">
    <citation type="journal article" date="1999" name="Nature">
        <title>Sequence and analysis of chromosome 2 of the plant Arabidopsis thaliana.</title>
        <authorList>
            <person name="Lin X."/>
            <person name="Kaul S."/>
            <person name="Rounsley S."/>
            <person name="Shea T.P."/>
            <person name="Benito M.I."/>
            <person name="Town C.D."/>
            <person name="Fujii C.Y."/>
            <person name="Mason T."/>
            <person name="Bowman C.L."/>
            <person name="Barnstead M."/>
            <person name="Feldblyum T.V."/>
            <person name="Buell C.R."/>
            <person name="Ketchum K.A."/>
            <person name="Lee J."/>
            <person name="Ronning C.M."/>
            <person name="Koo H.L."/>
            <person name="Moffat K.S."/>
            <person name="Cronin L.A."/>
            <person name="Shen M."/>
            <person name="Pai G."/>
            <person name="Van Aken S."/>
            <person name="Umayam L."/>
            <person name="Tallon L.J."/>
            <person name="Gill J.E."/>
            <person name="Adams M.D."/>
            <person name="Carrera A.J."/>
            <person name="Creasy T.H."/>
            <person name="Goodman H.M."/>
            <person name="Somerville C.R."/>
            <person name="Copenhaver G.P."/>
            <person name="Preuss D."/>
            <person name="Nierman W.C."/>
            <person name="White O."/>
            <person name="Eisen J.A."/>
            <person name="Salzberg S.L."/>
            <person name="Fraser C.M."/>
            <person name="Venter J.C."/>
        </authorList>
    </citation>
    <scope>NUCLEOTIDE SEQUENCE [LARGE SCALE GENOMIC DNA]</scope>
    <source>
        <strain evidence="3">cv. Columbia</strain>
    </source>
</reference>
<keyword evidence="3" id="KW-1185">Reference proteome</keyword>
<dbReference type="GeneID" id="28718340"/>
<protein>
    <submittedName>
        <fullName evidence="2">Uncharacterized protein</fullName>
    </submittedName>
</protein>